<evidence type="ECO:0000313" key="2">
    <source>
        <dbReference type="Proteomes" id="UP000019243"/>
    </source>
</evidence>
<comment type="caution">
    <text evidence="1">The sequence shown here is derived from an EMBL/GenBank/DDBJ whole genome shotgun (WGS) entry which is preliminary data.</text>
</comment>
<dbReference type="STRING" id="1265861.BCAMP_05501"/>
<keyword evidence="2" id="KW-1185">Reference proteome</keyword>
<dbReference type="Proteomes" id="UP000019243">
    <property type="component" value="Unassembled WGS sequence"/>
</dbReference>
<gene>
    <name evidence="1" type="ORF">BCAMP_05501</name>
</gene>
<dbReference type="AlphaFoldDB" id="W7CTR6"/>
<evidence type="ECO:0000313" key="1">
    <source>
        <dbReference type="EMBL" id="EUJ40282.1"/>
    </source>
</evidence>
<protein>
    <submittedName>
        <fullName evidence="1">Uncharacterized protein</fullName>
    </submittedName>
</protein>
<proteinExistence type="predicted"/>
<name>W7CTR6_9LIST</name>
<organism evidence="1 2">
    <name type="scientific">Brochothrix campestris FSL F6-1037</name>
    <dbReference type="NCBI Taxonomy" id="1265861"/>
    <lineage>
        <taxon>Bacteria</taxon>
        <taxon>Bacillati</taxon>
        <taxon>Bacillota</taxon>
        <taxon>Bacilli</taxon>
        <taxon>Bacillales</taxon>
        <taxon>Listeriaceae</taxon>
        <taxon>Brochothrix</taxon>
    </lineage>
</organism>
<sequence>MTKREGDKDKQAYAVIYHVSQFGTPTKGDMWFDGQLYRWQLIKKAEEWQVVVEDEKWRWWATEKKITRERLYAD</sequence>
<reference evidence="1 2" key="1">
    <citation type="submission" date="2012-12" db="EMBL/GenBank/DDBJ databases">
        <title>Novel taxa of Listeriaceae from agricultural environments in the United States.</title>
        <authorList>
            <person name="den Bakker H.C."/>
            <person name="Allred A."/>
            <person name="Warchocki S."/>
            <person name="Wright E.M."/>
            <person name="Burrell A."/>
            <person name="Nightingale K.K."/>
            <person name="Kephart D."/>
            <person name="Wiedmann M."/>
        </authorList>
    </citation>
    <scope>NUCLEOTIDE SEQUENCE [LARGE SCALE GENOMIC DNA]</scope>
    <source>
        <strain evidence="1 2">FSL F6-1037</strain>
    </source>
</reference>
<dbReference type="EMBL" id="AODH01000020">
    <property type="protein sequence ID" value="EUJ40282.1"/>
    <property type="molecule type" value="Genomic_DNA"/>
</dbReference>
<accession>W7CTR6</accession>